<proteinExistence type="predicted"/>
<dbReference type="Proteomes" id="UP000606974">
    <property type="component" value="Unassembled WGS sequence"/>
</dbReference>
<evidence type="ECO:0000313" key="1">
    <source>
        <dbReference type="EMBL" id="KAF7514348.1"/>
    </source>
</evidence>
<evidence type="ECO:0000313" key="2">
    <source>
        <dbReference type="Proteomes" id="UP000606974"/>
    </source>
</evidence>
<comment type="caution">
    <text evidence="1">The sequence shown here is derived from an EMBL/GenBank/DDBJ whole genome shotgun (WGS) entry which is preliminary data.</text>
</comment>
<gene>
    <name evidence="1" type="ORF">GJ744_000118</name>
</gene>
<dbReference type="AlphaFoldDB" id="A0A8H7EAJ9"/>
<dbReference type="EMBL" id="JAACFV010000001">
    <property type="protein sequence ID" value="KAF7514348.1"/>
    <property type="molecule type" value="Genomic_DNA"/>
</dbReference>
<sequence length="97" mass="10888">MGPGSSLTWTGGDIFLFLPTELRGPVKLFSRRHTGVFALPMSPIQHSGFLMVLSCSRWQSLLDQRDVDEIDGHLHETFTRRSLAILDDGLHRLNVGE</sequence>
<keyword evidence="2" id="KW-1185">Reference proteome</keyword>
<protein>
    <submittedName>
        <fullName evidence="1">Uncharacterized protein</fullName>
    </submittedName>
</protein>
<name>A0A8H7EAJ9_9EURO</name>
<reference evidence="1" key="1">
    <citation type="submission" date="2020-02" db="EMBL/GenBank/DDBJ databases">
        <authorList>
            <person name="Palmer J.M."/>
        </authorList>
    </citation>
    <scope>NUCLEOTIDE SEQUENCE</scope>
    <source>
        <strain evidence="1">EPUS1.4</strain>
        <tissue evidence="1">Thallus</tissue>
    </source>
</reference>
<organism evidence="1 2">
    <name type="scientific">Endocarpon pusillum</name>
    <dbReference type="NCBI Taxonomy" id="364733"/>
    <lineage>
        <taxon>Eukaryota</taxon>
        <taxon>Fungi</taxon>
        <taxon>Dikarya</taxon>
        <taxon>Ascomycota</taxon>
        <taxon>Pezizomycotina</taxon>
        <taxon>Eurotiomycetes</taxon>
        <taxon>Chaetothyriomycetidae</taxon>
        <taxon>Verrucariales</taxon>
        <taxon>Verrucariaceae</taxon>
        <taxon>Endocarpon</taxon>
    </lineage>
</organism>
<accession>A0A8H7EAJ9</accession>